<dbReference type="STRING" id="446462.Amir_5595"/>
<evidence type="ECO:0000256" key="1">
    <source>
        <dbReference type="SAM" id="Coils"/>
    </source>
</evidence>
<reference evidence="4 5" key="1">
    <citation type="journal article" date="2009" name="Stand. Genomic Sci.">
        <title>Complete genome sequence of Actinosynnema mirum type strain (101).</title>
        <authorList>
            <person name="Land M."/>
            <person name="Lapidus A."/>
            <person name="Mayilraj S."/>
            <person name="Chen F."/>
            <person name="Copeland A."/>
            <person name="Del Rio T.G."/>
            <person name="Nolan M."/>
            <person name="Lucas S."/>
            <person name="Tice H."/>
            <person name="Cheng J.F."/>
            <person name="Chertkov O."/>
            <person name="Bruce D."/>
            <person name="Goodwin L."/>
            <person name="Pitluck S."/>
            <person name="Rohde M."/>
            <person name="Goker M."/>
            <person name="Pati A."/>
            <person name="Ivanova N."/>
            <person name="Mavromatis K."/>
            <person name="Chen A."/>
            <person name="Palaniappan K."/>
            <person name="Hauser L."/>
            <person name="Chang Y.J."/>
            <person name="Jeffries C.C."/>
            <person name="Brettin T."/>
            <person name="Detter J.C."/>
            <person name="Han C."/>
            <person name="Chain P."/>
            <person name="Tindall B.J."/>
            <person name="Bristow J."/>
            <person name="Eisen J.A."/>
            <person name="Markowitz V."/>
            <person name="Hugenholtz P."/>
            <person name="Kyrpides N.C."/>
            <person name="Klenk H.P."/>
        </authorList>
    </citation>
    <scope>NUCLEOTIDE SEQUENCE [LARGE SCALE GENOMIC DNA]</scope>
    <source>
        <strain evidence="5">ATCC 29888 / DSM 43827 / JCM 3225 / NBRC 14064 / NCIMB 13271 / NRRL B-12336 / IMRU 3971 / 101</strain>
    </source>
</reference>
<dbReference type="HOGENOM" id="CLU_599403_0_0_11"/>
<feature type="region of interest" description="Disordered" evidence="2">
    <location>
        <begin position="311"/>
        <end position="390"/>
    </location>
</feature>
<dbReference type="Proteomes" id="UP000002213">
    <property type="component" value="Chromosome"/>
</dbReference>
<dbReference type="Pfam" id="PF10935">
    <property type="entry name" value="DUF2637"/>
    <property type="match status" value="1"/>
</dbReference>
<evidence type="ECO:0008006" key="6">
    <source>
        <dbReference type="Google" id="ProtNLM"/>
    </source>
</evidence>
<dbReference type="AlphaFoldDB" id="C6WBC2"/>
<feature type="transmembrane region" description="Helical" evidence="3">
    <location>
        <begin position="154"/>
        <end position="179"/>
    </location>
</feature>
<evidence type="ECO:0000256" key="2">
    <source>
        <dbReference type="SAM" id="MobiDB-lite"/>
    </source>
</evidence>
<keyword evidence="1" id="KW-0175">Coiled coil</keyword>
<evidence type="ECO:0000313" key="5">
    <source>
        <dbReference type="Proteomes" id="UP000002213"/>
    </source>
</evidence>
<dbReference type="EMBL" id="CP001630">
    <property type="protein sequence ID" value="ACU39413.1"/>
    <property type="molecule type" value="Genomic_DNA"/>
</dbReference>
<keyword evidence="3" id="KW-0812">Transmembrane</keyword>
<organism evidence="4 5">
    <name type="scientific">Actinosynnema mirum (strain ATCC 29888 / DSM 43827 / JCM 3225 / NBRC 14064 / NCIMB 13271 / NRRL B-12336 / IMRU 3971 / 101)</name>
    <dbReference type="NCBI Taxonomy" id="446462"/>
    <lineage>
        <taxon>Bacteria</taxon>
        <taxon>Bacillati</taxon>
        <taxon>Actinomycetota</taxon>
        <taxon>Actinomycetes</taxon>
        <taxon>Pseudonocardiales</taxon>
        <taxon>Pseudonocardiaceae</taxon>
        <taxon>Actinosynnema</taxon>
    </lineage>
</organism>
<dbReference type="OrthoDB" id="4233379at2"/>
<gene>
    <name evidence="4" type="ordered locus">Amir_5595</name>
</gene>
<feature type="compositionally biased region" description="Low complexity" evidence="2">
    <location>
        <begin position="352"/>
        <end position="381"/>
    </location>
</feature>
<feature type="coiled-coil region" evidence="1">
    <location>
        <begin position="31"/>
        <end position="83"/>
    </location>
</feature>
<keyword evidence="5" id="KW-1185">Reference proteome</keyword>
<protein>
    <recommendedName>
        <fullName evidence="6">DUF2637 domain-containing protein</fullName>
    </recommendedName>
</protein>
<evidence type="ECO:0000256" key="3">
    <source>
        <dbReference type="SAM" id="Phobius"/>
    </source>
</evidence>
<feature type="transmembrane region" description="Helical" evidence="3">
    <location>
        <begin position="191"/>
        <end position="209"/>
    </location>
</feature>
<proteinExistence type="predicted"/>
<dbReference type="InterPro" id="IPR021235">
    <property type="entry name" value="DUF2637"/>
</dbReference>
<keyword evidence="3" id="KW-0472">Membrane</keyword>
<dbReference type="RefSeq" id="WP_015804298.1">
    <property type="nucleotide sequence ID" value="NC_013093.1"/>
</dbReference>
<accession>C6WBC2</accession>
<feature type="transmembrane region" description="Helical" evidence="3">
    <location>
        <begin position="221"/>
        <end position="239"/>
    </location>
</feature>
<sequence length="456" mass="49723">MDTAPPPTPEPTTRYARRLLARAQADAIRTRAAAEAEVTRAQAAIADVARAEAARAAEHNKRLRELERAEAEARVELLRAQTEALTAPPVPAEGPDVPAPEVTATDRGDRLWAAVLAIPLLSGTTAAMFGQIAALHPRFVPFVEQELRVDAEHVSALAFAIAFAIGLTLETLGLFMARLAHKARLRGDSPALYRGVMWAIVAFASAVNYREWSPSWSTPSTLGVIFAALSVASVLGWELREHRADRDRRAAEIARLGWAPTPIPPRPELGVARWLVAPRHTWTAWRTAVTDRIPDAATALDRATEVITAEDAERAQARAERKRKPERVERQSAAAEKSADQLPPAPEQSSIPAPAERPALPAAPVVAAEEAEPARAQTAPERSNVTAFRREDSLRERAYQWYAEQVRARGGDPASVTGPQIDKQFGVTHLKKKLTEFKARYVRENPPAPGSDAVNE</sequence>
<name>C6WBC2_ACTMD</name>
<evidence type="ECO:0000313" key="4">
    <source>
        <dbReference type="EMBL" id="ACU39413.1"/>
    </source>
</evidence>
<keyword evidence="3" id="KW-1133">Transmembrane helix</keyword>
<feature type="transmembrane region" description="Helical" evidence="3">
    <location>
        <begin position="111"/>
        <end position="134"/>
    </location>
</feature>
<dbReference type="KEGG" id="ami:Amir_5595"/>